<reference evidence="3" key="1">
    <citation type="journal article" date="2005" name="Nature">
        <title>The map-based sequence of the rice genome.</title>
        <authorList>
            <consortium name="International rice genome sequencing project (IRGSP)"/>
            <person name="Matsumoto T."/>
            <person name="Wu J."/>
            <person name="Kanamori H."/>
            <person name="Katayose Y."/>
            <person name="Fujisawa M."/>
            <person name="Namiki N."/>
            <person name="Mizuno H."/>
            <person name="Yamamoto K."/>
            <person name="Antonio B.A."/>
            <person name="Baba T."/>
            <person name="Sakata K."/>
            <person name="Nagamura Y."/>
            <person name="Aoki H."/>
            <person name="Arikawa K."/>
            <person name="Arita K."/>
            <person name="Bito T."/>
            <person name="Chiden Y."/>
            <person name="Fujitsuka N."/>
            <person name="Fukunaka R."/>
            <person name="Hamada M."/>
            <person name="Harada C."/>
            <person name="Hayashi A."/>
            <person name="Hijishita S."/>
            <person name="Honda M."/>
            <person name="Hosokawa S."/>
            <person name="Ichikawa Y."/>
            <person name="Idonuma A."/>
            <person name="Iijima M."/>
            <person name="Ikeda M."/>
            <person name="Ikeno M."/>
            <person name="Ito K."/>
            <person name="Ito S."/>
            <person name="Ito T."/>
            <person name="Ito Y."/>
            <person name="Ito Y."/>
            <person name="Iwabuchi A."/>
            <person name="Kamiya K."/>
            <person name="Karasawa W."/>
            <person name="Kurita K."/>
            <person name="Katagiri S."/>
            <person name="Kikuta A."/>
            <person name="Kobayashi H."/>
            <person name="Kobayashi N."/>
            <person name="Machita K."/>
            <person name="Maehara T."/>
            <person name="Masukawa M."/>
            <person name="Mizubayashi T."/>
            <person name="Mukai Y."/>
            <person name="Nagasaki H."/>
            <person name="Nagata Y."/>
            <person name="Naito S."/>
            <person name="Nakashima M."/>
            <person name="Nakama Y."/>
            <person name="Nakamichi Y."/>
            <person name="Nakamura M."/>
            <person name="Meguro A."/>
            <person name="Negishi M."/>
            <person name="Ohta I."/>
            <person name="Ohta T."/>
            <person name="Okamoto M."/>
            <person name="Ono N."/>
            <person name="Saji S."/>
            <person name="Sakaguchi M."/>
            <person name="Sakai K."/>
            <person name="Shibata M."/>
            <person name="Shimokawa T."/>
            <person name="Song J."/>
            <person name="Takazaki Y."/>
            <person name="Terasawa K."/>
            <person name="Tsugane M."/>
            <person name="Tsuji K."/>
            <person name="Ueda S."/>
            <person name="Waki K."/>
            <person name="Yamagata H."/>
            <person name="Yamamoto M."/>
            <person name="Yamamoto S."/>
            <person name="Yamane H."/>
            <person name="Yoshiki S."/>
            <person name="Yoshihara R."/>
            <person name="Yukawa K."/>
            <person name="Zhong H."/>
            <person name="Yano M."/>
            <person name="Yuan Q."/>
            <person name="Ouyang S."/>
            <person name="Liu J."/>
            <person name="Jones K.M."/>
            <person name="Gansberger K."/>
            <person name="Moffat K."/>
            <person name="Hill J."/>
            <person name="Bera J."/>
            <person name="Fadrosh D."/>
            <person name="Jin S."/>
            <person name="Johri S."/>
            <person name="Kim M."/>
            <person name="Overton L."/>
            <person name="Reardon M."/>
            <person name="Tsitrin T."/>
            <person name="Vuong H."/>
            <person name="Weaver B."/>
            <person name="Ciecko A."/>
            <person name="Tallon L."/>
            <person name="Jackson J."/>
            <person name="Pai G."/>
            <person name="Aken S.V."/>
            <person name="Utterback T."/>
            <person name="Reidmuller S."/>
            <person name="Feldblyum T."/>
            <person name="Hsiao J."/>
            <person name="Zismann V."/>
            <person name="Iobst S."/>
            <person name="de Vazeille A.R."/>
            <person name="Buell C.R."/>
            <person name="Ying K."/>
            <person name="Li Y."/>
            <person name="Lu T."/>
            <person name="Huang Y."/>
            <person name="Zhao Q."/>
            <person name="Feng Q."/>
            <person name="Zhang L."/>
            <person name="Zhu J."/>
            <person name="Weng Q."/>
            <person name="Mu J."/>
            <person name="Lu Y."/>
            <person name="Fan D."/>
            <person name="Liu Y."/>
            <person name="Guan J."/>
            <person name="Zhang Y."/>
            <person name="Yu S."/>
            <person name="Liu X."/>
            <person name="Zhang Y."/>
            <person name="Hong G."/>
            <person name="Han B."/>
            <person name="Choisne N."/>
            <person name="Demange N."/>
            <person name="Orjeda G."/>
            <person name="Samain S."/>
            <person name="Cattolico L."/>
            <person name="Pelletier E."/>
            <person name="Couloux A."/>
            <person name="Segurens B."/>
            <person name="Wincker P."/>
            <person name="D'Hont A."/>
            <person name="Scarpelli C."/>
            <person name="Weissenbach J."/>
            <person name="Salanoubat M."/>
            <person name="Quetier F."/>
            <person name="Yu Y."/>
            <person name="Kim H.R."/>
            <person name="Rambo T."/>
            <person name="Currie J."/>
            <person name="Collura K."/>
            <person name="Luo M."/>
            <person name="Yang T."/>
            <person name="Ammiraju J.S.S."/>
            <person name="Engler F."/>
            <person name="Soderlund C."/>
            <person name="Wing R.A."/>
            <person name="Palmer L.E."/>
            <person name="de la Bastide M."/>
            <person name="Spiegel L."/>
            <person name="Nascimento L."/>
            <person name="Zutavern T."/>
            <person name="O'Shaughnessy A."/>
            <person name="Dike S."/>
            <person name="Dedhia N."/>
            <person name="Preston R."/>
            <person name="Balija V."/>
            <person name="McCombie W.R."/>
            <person name="Chow T."/>
            <person name="Chen H."/>
            <person name="Chung M."/>
            <person name="Chen C."/>
            <person name="Shaw J."/>
            <person name="Wu H."/>
            <person name="Hsiao K."/>
            <person name="Chao Y."/>
            <person name="Chu M."/>
            <person name="Cheng C."/>
            <person name="Hour A."/>
            <person name="Lee P."/>
            <person name="Lin S."/>
            <person name="Lin Y."/>
            <person name="Liou J."/>
            <person name="Liu S."/>
            <person name="Hsing Y."/>
            <person name="Raghuvanshi S."/>
            <person name="Mohanty A."/>
            <person name="Bharti A.K."/>
            <person name="Gaur A."/>
            <person name="Gupta V."/>
            <person name="Kumar D."/>
            <person name="Ravi V."/>
            <person name="Vij S."/>
            <person name="Kapur A."/>
            <person name="Khurana P."/>
            <person name="Khurana P."/>
            <person name="Khurana J.P."/>
            <person name="Tyagi A.K."/>
            <person name="Gaikwad K."/>
            <person name="Singh A."/>
            <person name="Dalal V."/>
            <person name="Srivastava S."/>
            <person name="Dixit A."/>
            <person name="Pal A.K."/>
            <person name="Ghazi I.A."/>
            <person name="Yadav M."/>
            <person name="Pandit A."/>
            <person name="Bhargava A."/>
            <person name="Sureshbabu K."/>
            <person name="Batra K."/>
            <person name="Sharma T.R."/>
            <person name="Mohapatra T."/>
            <person name="Singh N.K."/>
            <person name="Messing J."/>
            <person name="Nelson A.B."/>
            <person name="Fuks G."/>
            <person name="Kavchok S."/>
            <person name="Keizer G."/>
            <person name="Linton E."/>
            <person name="Llaca V."/>
            <person name="Song R."/>
            <person name="Tanyolac B."/>
            <person name="Young S."/>
            <person name="Ho-Il K."/>
            <person name="Hahn J.H."/>
            <person name="Sangsakoo G."/>
            <person name="Vanavichit A."/>
            <person name="de Mattos Luiz.A.T."/>
            <person name="Zimmer P.D."/>
            <person name="Malone G."/>
            <person name="Dellagostin O."/>
            <person name="de Oliveira A.C."/>
            <person name="Bevan M."/>
            <person name="Bancroft I."/>
            <person name="Minx P."/>
            <person name="Cordum H."/>
            <person name="Wilson R."/>
            <person name="Cheng Z."/>
            <person name="Jin W."/>
            <person name="Jiang J."/>
            <person name="Leong S.A."/>
            <person name="Iwama H."/>
            <person name="Gojobori T."/>
            <person name="Itoh T."/>
            <person name="Niimura Y."/>
            <person name="Fujii Y."/>
            <person name="Habara T."/>
            <person name="Sakai H."/>
            <person name="Sato Y."/>
            <person name="Wilson G."/>
            <person name="Kumar K."/>
            <person name="McCouch S."/>
            <person name="Juretic N."/>
            <person name="Hoen D."/>
            <person name="Wright S."/>
            <person name="Bruskiewich R."/>
            <person name="Bureau T."/>
            <person name="Miyao A."/>
            <person name="Hirochika H."/>
            <person name="Nishikawa T."/>
            <person name="Kadowaki K."/>
            <person name="Sugiura M."/>
            <person name="Burr B."/>
            <person name="Sasaki T."/>
        </authorList>
    </citation>
    <scope>NUCLEOTIDE SEQUENCE [LARGE SCALE GENOMIC DNA]</scope>
    <source>
        <strain evidence="3">cv. Nipponbare</strain>
    </source>
</reference>
<dbReference type="PaxDb" id="39947-A0A0P0XFZ8"/>
<evidence type="ECO:0000313" key="2">
    <source>
        <dbReference type="EMBL" id="BAT05440.1"/>
    </source>
</evidence>
<organism evidence="2 3">
    <name type="scientific">Oryza sativa subsp. japonica</name>
    <name type="common">Rice</name>
    <dbReference type="NCBI Taxonomy" id="39947"/>
    <lineage>
        <taxon>Eukaryota</taxon>
        <taxon>Viridiplantae</taxon>
        <taxon>Streptophyta</taxon>
        <taxon>Embryophyta</taxon>
        <taxon>Tracheophyta</taxon>
        <taxon>Spermatophyta</taxon>
        <taxon>Magnoliopsida</taxon>
        <taxon>Liliopsida</taxon>
        <taxon>Poales</taxon>
        <taxon>Poaceae</taxon>
        <taxon>BOP clade</taxon>
        <taxon>Oryzoideae</taxon>
        <taxon>Oryzeae</taxon>
        <taxon>Oryzinae</taxon>
        <taxon>Oryza</taxon>
        <taxon>Oryza sativa</taxon>
    </lineage>
</organism>
<reference evidence="2 3" key="3">
    <citation type="journal article" date="2013" name="Rice">
        <title>Improvement of the Oryza sativa Nipponbare reference genome using next generation sequence and optical map data.</title>
        <authorList>
            <person name="Kawahara Y."/>
            <person name="de la Bastide M."/>
            <person name="Hamilton J.P."/>
            <person name="Kanamori H."/>
            <person name="McCombie W.R."/>
            <person name="Ouyang S."/>
            <person name="Schwartz D.C."/>
            <person name="Tanaka T."/>
            <person name="Wu J."/>
            <person name="Zhou S."/>
            <person name="Childs K.L."/>
            <person name="Davidson R.M."/>
            <person name="Lin H."/>
            <person name="Quesada-Ocampo L."/>
            <person name="Vaillancourt B."/>
            <person name="Sakai H."/>
            <person name="Lee S.S."/>
            <person name="Kim J."/>
            <person name="Numa H."/>
            <person name="Itoh T."/>
            <person name="Buell C.R."/>
            <person name="Matsumoto T."/>
        </authorList>
    </citation>
    <scope>NUCLEOTIDE SEQUENCE [LARGE SCALE GENOMIC DNA]</scope>
    <source>
        <strain evidence="3">cv. Nipponbare</strain>
    </source>
</reference>
<protein>
    <submittedName>
        <fullName evidence="2">Os08g0416601 protein</fullName>
    </submittedName>
</protein>
<dbReference type="Proteomes" id="UP000059680">
    <property type="component" value="Chromosome 8"/>
</dbReference>
<feature type="compositionally biased region" description="Basic and acidic residues" evidence="1">
    <location>
        <begin position="17"/>
        <end position="42"/>
    </location>
</feature>
<evidence type="ECO:0000313" key="3">
    <source>
        <dbReference type="Proteomes" id="UP000059680"/>
    </source>
</evidence>
<keyword evidence="3" id="KW-1185">Reference proteome</keyword>
<dbReference type="InParanoid" id="A0A0P0XFZ8"/>
<gene>
    <name evidence="2" type="ordered locus">Os08g0416601</name>
    <name evidence="2" type="ORF">OSNPB_080416601</name>
</gene>
<dbReference type="AlphaFoldDB" id="A0A0P0XFZ8"/>
<dbReference type="EMBL" id="AP014964">
    <property type="protein sequence ID" value="BAT05440.1"/>
    <property type="molecule type" value="Genomic_DNA"/>
</dbReference>
<feature type="region of interest" description="Disordered" evidence="1">
    <location>
        <begin position="1"/>
        <end position="42"/>
    </location>
</feature>
<name>A0A0P0XFZ8_ORYSJ</name>
<accession>A0A0P0XFZ8</accession>
<proteinExistence type="predicted"/>
<sequence>MAAVTLRALGNGAPDVTGERRGRDGERRGDERNGPDDERGDFLCGEVRHADDALELLQHDHDRHAAHEPGDRWP</sequence>
<evidence type="ECO:0000256" key="1">
    <source>
        <dbReference type="SAM" id="MobiDB-lite"/>
    </source>
</evidence>
<reference evidence="2 3" key="2">
    <citation type="journal article" date="2013" name="Plant Cell Physiol.">
        <title>Rice Annotation Project Database (RAP-DB): an integrative and interactive database for rice genomics.</title>
        <authorList>
            <person name="Sakai H."/>
            <person name="Lee S.S."/>
            <person name="Tanaka T."/>
            <person name="Numa H."/>
            <person name="Kim J."/>
            <person name="Kawahara Y."/>
            <person name="Wakimoto H."/>
            <person name="Yang C.C."/>
            <person name="Iwamoto M."/>
            <person name="Abe T."/>
            <person name="Yamada Y."/>
            <person name="Muto A."/>
            <person name="Inokuchi H."/>
            <person name="Ikemura T."/>
            <person name="Matsumoto T."/>
            <person name="Sasaki T."/>
            <person name="Itoh T."/>
        </authorList>
    </citation>
    <scope>NUCLEOTIDE SEQUENCE [LARGE SCALE GENOMIC DNA]</scope>
    <source>
        <strain evidence="3">cv. Nipponbare</strain>
    </source>
</reference>